<evidence type="ECO:0000256" key="2">
    <source>
        <dbReference type="ARBA" id="ARBA00010792"/>
    </source>
</evidence>
<feature type="transmembrane region" description="Helical" evidence="8">
    <location>
        <begin position="130"/>
        <end position="155"/>
    </location>
</feature>
<dbReference type="PANTHER" id="PTHR42709">
    <property type="entry name" value="ALKALINE PHOSPHATASE LIKE PROTEIN"/>
    <property type="match status" value="1"/>
</dbReference>
<evidence type="ECO:0000313" key="10">
    <source>
        <dbReference type="EMBL" id="TKR23902.1"/>
    </source>
</evidence>
<evidence type="ECO:0000313" key="11">
    <source>
        <dbReference type="Proteomes" id="UP000308121"/>
    </source>
</evidence>
<dbReference type="Proteomes" id="UP000308121">
    <property type="component" value="Unassembled WGS sequence"/>
</dbReference>
<gene>
    <name evidence="10" type="ORF">FA014_08915</name>
</gene>
<feature type="region of interest" description="Disordered" evidence="7">
    <location>
        <begin position="200"/>
        <end position="243"/>
    </location>
</feature>
<dbReference type="Pfam" id="PF09335">
    <property type="entry name" value="VTT_dom"/>
    <property type="match status" value="1"/>
</dbReference>
<keyword evidence="3" id="KW-1003">Cell membrane</keyword>
<comment type="subcellular location">
    <subcellularLocation>
        <location evidence="1">Cell membrane</location>
        <topology evidence="1">Multi-pass membrane protein</topology>
    </subcellularLocation>
</comment>
<evidence type="ECO:0000256" key="5">
    <source>
        <dbReference type="ARBA" id="ARBA00022989"/>
    </source>
</evidence>
<name>A0A7Z8JZB1_9CELL</name>
<dbReference type="GO" id="GO:0005886">
    <property type="term" value="C:plasma membrane"/>
    <property type="evidence" value="ECO:0007669"/>
    <property type="project" value="UniProtKB-SubCell"/>
</dbReference>
<evidence type="ECO:0000256" key="8">
    <source>
        <dbReference type="SAM" id="Phobius"/>
    </source>
</evidence>
<dbReference type="OrthoDB" id="162303at2"/>
<organism evidence="10 11">
    <name type="scientific">Cellulomonas hominis</name>
    <dbReference type="NCBI Taxonomy" id="156981"/>
    <lineage>
        <taxon>Bacteria</taxon>
        <taxon>Bacillati</taxon>
        <taxon>Actinomycetota</taxon>
        <taxon>Actinomycetes</taxon>
        <taxon>Micrococcales</taxon>
        <taxon>Cellulomonadaceae</taxon>
        <taxon>Cellulomonas</taxon>
    </lineage>
</organism>
<dbReference type="InterPro" id="IPR032816">
    <property type="entry name" value="VTT_dom"/>
</dbReference>
<evidence type="ECO:0000256" key="3">
    <source>
        <dbReference type="ARBA" id="ARBA00022475"/>
    </source>
</evidence>
<keyword evidence="5 8" id="KW-1133">Transmembrane helix</keyword>
<evidence type="ECO:0000256" key="4">
    <source>
        <dbReference type="ARBA" id="ARBA00022692"/>
    </source>
</evidence>
<reference evidence="10 11" key="1">
    <citation type="submission" date="2019-05" db="EMBL/GenBank/DDBJ databases">
        <title>Genome sequence of Cellulomonas hominis strain CS1.</title>
        <authorList>
            <person name="Belmont J."/>
            <person name="Maclea K.S."/>
        </authorList>
    </citation>
    <scope>NUCLEOTIDE SEQUENCE [LARGE SCALE GENOMIC DNA]</scope>
    <source>
        <strain evidence="10 11">CS1</strain>
    </source>
</reference>
<evidence type="ECO:0000256" key="6">
    <source>
        <dbReference type="ARBA" id="ARBA00023136"/>
    </source>
</evidence>
<dbReference type="InterPro" id="IPR051311">
    <property type="entry name" value="DedA_domain"/>
</dbReference>
<feature type="domain" description="VTT" evidence="9">
    <location>
        <begin position="25"/>
        <end position="146"/>
    </location>
</feature>
<keyword evidence="4 8" id="KW-0812">Transmembrane</keyword>
<dbReference type="AlphaFoldDB" id="A0A7Z8JZB1"/>
<keyword evidence="6 8" id="KW-0472">Membrane</keyword>
<sequence>MLADSVWVFPALALFATIDGFFPPVPSESVVIALASLSVSQGAPNIALVILAAALGAFAGDQIAYTIGSKVDVHRLRVFRTARGRKALAWAEHALSHRGSSFILAARYIPIGRVAVNMTAGALGYPRRRFVGLTGLAAVTWAAYGSAVGAGAGLWLEDHPLIAVVAGVVVGTLVGVGIDWVLRRWTGIDRTPVAVASASAPAPSASGATASDAAAAPAPRPAAARRAAPAAPGRPAAPLAAACAPGVPDVRVTSRQRSGPAR</sequence>
<evidence type="ECO:0000259" key="9">
    <source>
        <dbReference type="Pfam" id="PF09335"/>
    </source>
</evidence>
<protein>
    <submittedName>
        <fullName evidence="10">DedA family protein</fullName>
    </submittedName>
</protein>
<feature type="transmembrane region" description="Helical" evidence="8">
    <location>
        <begin position="45"/>
        <end position="67"/>
    </location>
</feature>
<proteinExistence type="inferred from homology"/>
<accession>A0A7Z8JZB1</accession>
<dbReference type="PANTHER" id="PTHR42709:SF6">
    <property type="entry name" value="UNDECAPRENYL PHOSPHATE TRANSPORTER A"/>
    <property type="match status" value="1"/>
</dbReference>
<comment type="caution">
    <text evidence="10">The sequence shown here is derived from an EMBL/GenBank/DDBJ whole genome shotgun (WGS) entry which is preliminary data.</text>
</comment>
<feature type="transmembrane region" description="Helical" evidence="8">
    <location>
        <begin position="161"/>
        <end position="182"/>
    </location>
</feature>
<evidence type="ECO:0000256" key="1">
    <source>
        <dbReference type="ARBA" id="ARBA00004651"/>
    </source>
</evidence>
<dbReference type="EMBL" id="SZYE01000055">
    <property type="protein sequence ID" value="TKR23902.1"/>
    <property type="molecule type" value="Genomic_DNA"/>
</dbReference>
<comment type="similarity">
    <text evidence="2">Belongs to the DedA family.</text>
</comment>
<evidence type="ECO:0000256" key="7">
    <source>
        <dbReference type="SAM" id="MobiDB-lite"/>
    </source>
</evidence>